<evidence type="ECO:0000259" key="1">
    <source>
        <dbReference type="PROSITE" id="PS50926"/>
    </source>
</evidence>
<dbReference type="EMBL" id="BART01031790">
    <property type="protein sequence ID" value="GAH17377.1"/>
    <property type="molecule type" value="Genomic_DNA"/>
</dbReference>
<gene>
    <name evidence="2" type="ORF">S01H4_55135</name>
</gene>
<dbReference type="PROSITE" id="PS50926">
    <property type="entry name" value="TRAM"/>
    <property type="match status" value="1"/>
</dbReference>
<name>X1DAV6_9ZZZZ</name>
<feature type="domain" description="TRAM" evidence="1">
    <location>
        <begin position="1"/>
        <end position="54"/>
    </location>
</feature>
<reference evidence="2" key="1">
    <citation type="journal article" date="2014" name="Front. Microbiol.">
        <title>High frequency of phylogenetically diverse reductive dehalogenase-homologous genes in deep subseafloor sedimentary metagenomes.</title>
        <authorList>
            <person name="Kawai M."/>
            <person name="Futagami T."/>
            <person name="Toyoda A."/>
            <person name="Takaki Y."/>
            <person name="Nishi S."/>
            <person name="Hori S."/>
            <person name="Arai W."/>
            <person name="Tsubouchi T."/>
            <person name="Morono Y."/>
            <person name="Uchiyama I."/>
            <person name="Ito T."/>
            <person name="Fujiyama A."/>
            <person name="Inagaki F."/>
            <person name="Takami H."/>
        </authorList>
    </citation>
    <scope>NUCLEOTIDE SEQUENCE</scope>
    <source>
        <strain evidence="2">Expedition CK06-06</strain>
    </source>
</reference>
<comment type="caution">
    <text evidence="2">The sequence shown here is derived from an EMBL/GenBank/DDBJ whole genome shotgun (WGS) entry which is preliminary data.</text>
</comment>
<protein>
    <recommendedName>
        <fullName evidence="1">TRAM domain-containing protein</fullName>
    </recommendedName>
</protein>
<sequence length="54" mass="6216">EVLLLHEGTTSHQAFGRNFAYKSIFIENFIGTYGTFVNIRVYKVDGFKLFAELI</sequence>
<evidence type="ECO:0000313" key="2">
    <source>
        <dbReference type="EMBL" id="GAH17377.1"/>
    </source>
</evidence>
<dbReference type="InterPro" id="IPR002792">
    <property type="entry name" value="TRAM_dom"/>
</dbReference>
<dbReference type="AlphaFoldDB" id="X1DAV6"/>
<organism evidence="2">
    <name type="scientific">marine sediment metagenome</name>
    <dbReference type="NCBI Taxonomy" id="412755"/>
    <lineage>
        <taxon>unclassified sequences</taxon>
        <taxon>metagenomes</taxon>
        <taxon>ecological metagenomes</taxon>
    </lineage>
</organism>
<accession>X1DAV6</accession>
<proteinExistence type="predicted"/>
<feature type="non-terminal residue" evidence="2">
    <location>
        <position position="1"/>
    </location>
</feature>